<dbReference type="GO" id="GO:0000794">
    <property type="term" value="C:condensed nuclear chromosome"/>
    <property type="evidence" value="ECO:0000304"/>
    <property type="project" value="WormBase"/>
</dbReference>
<dbReference type="PeptideAtlas" id="E5QCG9"/>
<evidence type="ECO:0000256" key="5">
    <source>
        <dbReference type="ARBA" id="ARBA00022679"/>
    </source>
</evidence>
<dbReference type="FunFam" id="1.10.1070.11:FF:000061">
    <property type="entry name" value="Serine/threonine-protein kinase ATR"/>
    <property type="match status" value="1"/>
</dbReference>
<dbReference type="GO" id="GO:0005524">
    <property type="term" value="F:ATP binding"/>
    <property type="evidence" value="ECO:0007669"/>
    <property type="project" value="UniProtKB-KW"/>
</dbReference>
<dbReference type="GO" id="GO:0005634">
    <property type="term" value="C:nucleus"/>
    <property type="evidence" value="ECO:0000314"/>
    <property type="project" value="WormBase"/>
</dbReference>
<dbReference type="RefSeq" id="NP_001427155.1">
    <property type="nucleotide sequence ID" value="NM_001440222.1"/>
</dbReference>
<dbReference type="InterPro" id="IPR003151">
    <property type="entry name" value="PIK-rel_kinase_FAT"/>
</dbReference>
<evidence type="ECO:0000256" key="10">
    <source>
        <dbReference type="ARBA" id="ARBA00023204"/>
    </source>
</evidence>
<evidence type="ECO:0000256" key="7">
    <source>
        <dbReference type="ARBA" id="ARBA00022763"/>
    </source>
</evidence>
<evidence type="ECO:0000313" key="15">
    <source>
        <dbReference type="EMBL" id="CBY25200.1"/>
    </source>
</evidence>
<evidence type="ECO:0000256" key="8">
    <source>
        <dbReference type="ARBA" id="ARBA00022777"/>
    </source>
</evidence>
<dbReference type="AlphaFoldDB" id="E5QCG9"/>
<dbReference type="CTD" id="179352"/>
<dbReference type="InterPro" id="IPR000403">
    <property type="entry name" value="PI3/4_kinase_cat_dom"/>
</dbReference>
<reference evidence="15 16" key="1">
    <citation type="journal article" date="1998" name="Science">
        <title>Genome sequence of the nematode C. elegans: a platform for investigating biology.</title>
        <authorList>
            <consortium name="The C. elegans sequencing consortium"/>
            <person name="Sulson J.E."/>
            <person name="Waterston R."/>
        </authorList>
    </citation>
    <scope>NUCLEOTIDE SEQUENCE [LARGE SCALE GENOMIC DNA]</scope>
    <source>
        <strain evidence="15 16">Bristol N2</strain>
    </source>
</reference>
<proteinExistence type="inferred from homology"/>
<dbReference type="CDD" id="cd05164">
    <property type="entry name" value="PIKKc"/>
    <property type="match status" value="1"/>
</dbReference>
<dbReference type="SMART" id="SM01343">
    <property type="entry name" value="FATC"/>
    <property type="match status" value="1"/>
</dbReference>
<dbReference type="EC" id="2.7.11.1" evidence="3"/>
<dbReference type="AGR" id="WB:WBGene00000226"/>
<evidence type="ECO:0000313" key="17">
    <source>
        <dbReference type="WormBase" id="T06E4.3c"/>
    </source>
</evidence>
<evidence type="ECO:0000256" key="9">
    <source>
        <dbReference type="ARBA" id="ARBA00022840"/>
    </source>
</evidence>
<sequence length="1057" mass="121971">MMSWTFKDENGHGQPLIVKVAETFGMEKRCILWLEMFMEQKRKTSTEIESETEAAYYFTLMNLYGRIHELNGVRGAYARLSRIQIDHVYGKISMREAFGDFNSAACFARMTGKGKPFNSTEAIQKLIDELNCLEYSQIERNEQEDYLNSLKTLSQWVNIDNDIGPSPHIFSRNIEYWATESTILKMIRNDERDEIVNNAIENAKSKVIERLSECAIGGSCSYEIATPFLVELQKLNEIVELKNVSNDELSAFNSDFWKNIQKRTDDSEQKISILEPILRVRRSMLDIRMQSMTGRDKENIRSRIVEVHLQSARIARLTGCFERAQLSLINAKKVLPFENKIVLEEAKLQLQTSDELNGMSLLDSIISKNFGDLHTIYTDTQQSVNLDVQKSAKLKIEHYQEETKNLFSSVQMLRISHMIKAGNTIGFDKVYHETTQLLQCFAHSGVMYEAAWLLDYLSNYKERSKHVLPLLKAYKEVAKYEKNQVLQARAVERMTSLWLSNTRKISTHISSVPKLPEGQISDLRQNIKSMNREIQTALEHIGWRAFYPAYAVLARHIDHQDEEVTRTIKQIMKQLILRMPHQCMWQSAYLLRQNIASVKEKYMEVLTEVKRKAPCYVTLIDQYDYASGVFNTVSGKVESDDCKLSEKVDGLKTMFRDKKYDPKELVMNRRVDCDCKILSGIMVPVRSVIDESVHDTEIRDDGFEESCHLPDRYLIHDFSDKVKVLHSNTKPVIIKLTTKTGRIVRLICKKDDDLSKDYHFTKMVEMCNDLLMKDEQTRIQKMTATTYSVIPLGKQGGIIEFMEGVTSFYETLDKLMGMTSGEWLEKLKFWNTHMKPMGKEERTKYFREVACKNTPVVMGKWFRIQYPEAGQWFASRKLFAKSTAVMSVIGYIFGLGDRHTKNLMVHTTGKCIHVDFDMIFNKGETLGTPELVPFRLTQNMINGMGEVALDGEFRTVCEQALRVFRENSYEIEKYIADLPNLVADFPSNKRAPKDFDMSEAKRLVSGRLRGQIMTAKLYRSNPISHPMQVSQLASSLIELATSEEKLSEMYLGWMATL</sequence>
<dbReference type="InterPro" id="IPR011009">
    <property type="entry name" value="Kinase-like_dom_sf"/>
</dbReference>
<dbReference type="SUPFAM" id="SSF56112">
    <property type="entry name" value="Protein kinase-like (PK-like)"/>
    <property type="match status" value="1"/>
</dbReference>
<dbReference type="WormBase" id="T06E4.3c">
    <property type="protein sequence ID" value="CE45629"/>
    <property type="gene ID" value="WBGene00000226"/>
    <property type="gene designation" value="atl-1"/>
</dbReference>
<dbReference type="GO" id="GO:0006281">
    <property type="term" value="P:DNA repair"/>
    <property type="evidence" value="ECO:0007669"/>
    <property type="project" value="UniProtKB-KW"/>
</dbReference>
<dbReference type="SMR" id="E5QCG9"/>
<organism evidence="15 16">
    <name type="scientific">Caenorhabditis elegans</name>
    <dbReference type="NCBI Taxonomy" id="6239"/>
    <lineage>
        <taxon>Eukaryota</taxon>
        <taxon>Metazoa</taxon>
        <taxon>Ecdysozoa</taxon>
        <taxon>Nematoda</taxon>
        <taxon>Chromadorea</taxon>
        <taxon>Rhabditida</taxon>
        <taxon>Rhabditina</taxon>
        <taxon>Rhabditomorpha</taxon>
        <taxon>Rhabditoidea</taxon>
        <taxon>Rhabditidae</taxon>
        <taxon>Peloderinae</taxon>
        <taxon>Caenorhabditis</taxon>
    </lineage>
</organism>
<evidence type="ECO:0000256" key="4">
    <source>
        <dbReference type="ARBA" id="ARBA00022527"/>
    </source>
</evidence>
<dbReference type="InterPro" id="IPR036940">
    <property type="entry name" value="PI3/4_kinase_cat_sf"/>
</dbReference>
<evidence type="ECO:0000259" key="14">
    <source>
        <dbReference type="PROSITE" id="PS51190"/>
    </source>
</evidence>
<feature type="domain" description="FAT" evidence="13">
    <location>
        <begin position="16"/>
        <end position="593"/>
    </location>
</feature>
<dbReference type="InterPro" id="IPR050517">
    <property type="entry name" value="DDR_Repair_Kinase"/>
</dbReference>
<evidence type="ECO:0000256" key="6">
    <source>
        <dbReference type="ARBA" id="ARBA00022741"/>
    </source>
</evidence>
<dbReference type="InterPro" id="IPR003152">
    <property type="entry name" value="FATC_dom"/>
</dbReference>
<dbReference type="EMBL" id="BX284605">
    <property type="protein sequence ID" value="CBY25200.1"/>
    <property type="molecule type" value="Genomic_DNA"/>
</dbReference>
<dbReference type="Pfam" id="PF02259">
    <property type="entry name" value="FAT"/>
    <property type="match status" value="1"/>
</dbReference>
<dbReference type="InterPro" id="IPR057564">
    <property type="entry name" value="HEAT_ATR"/>
</dbReference>
<protein>
    <recommendedName>
        <fullName evidence="3">non-specific serine/threonine protein kinase</fullName>
        <ecNumber evidence="3">2.7.11.1</ecNumber>
    </recommendedName>
</protein>
<dbReference type="GO" id="GO:0016303">
    <property type="term" value="F:1-phosphatidylinositol-3-kinase activity"/>
    <property type="evidence" value="ECO:0000250"/>
    <property type="project" value="WormBase"/>
</dbReference>
<dbReference type="Proteomes" id="UP000001940">
    <property type="component" value="Chromosome V"/>
</dbReference>
<keyword evidence="16" id="KW-1185">Reference proteome</keyword>
<evidence type="ECO:0000259" key="13">
    <source>
        <dbReference type="PROSITE" id="PS51189"/>
    </source>
</evidence>
<dbReference type="SMART" id="SM00146">
    <property type="entry name" value="PI3Kc"/>
    <property type="match status" value="1"/>
</dbReference>
<comment type="subcellular location">
    <subcellularLocation>
        <location evidence="1">Nucleus</location>
    </subcellularLocation>
</comment>
<dbReference type="Gene3D" id="1.10.1070.11">
    <property type="entry name" value="Phosphatidylinositol 3-/4-kinase, catalytic domain"/>
    <property type="match status" value="1"/>
</dbReference>
<keyword evidence="5" id="KW-0808">Transferase</keyword>
<keyword evidence="10" id="KW-0234">DNA repair</keyword>
<dbReference type="Pfam" id="PF00454">
    <property type="entry name" value="PI3_PI4_kinase"/>
    <property type="match status" value="1"/>
</dbReference>
<dbReference type="PANTHER" id="PTHR11139">
    <property type="entry name" value="ATAXIA TELANGIECTASIA MUTATED ATM -RELATED"/>
    <property type="match status" value="1"/>
</dbReference>
<dbReference type="PROSITE" id="PS51190">
    <property type="entry name" value="FATC"/>
    <property type="match status" value="1"/>
</dbReference>
<dbReference type="HOGENOM" id="CLU_228436_0_0_1"/>
<evidence type="ECO:0000256" key="11">
    <source>
        <dbReference type="ARBA" id="ARBA00023242"/>
    </source>
</evidence>
<dbReference type="ExpressionAtlas" id="E5QCG9">
    <property type="expression patterns" value="baseline and differential"/>
</dbReference>
<keyword evidence="11" id="KW-0539">Nucleus</keyword>
<gene>
    <name evidence="15 17" type="primary">atl-1</name>
    <name evidence="15" type="ORF">CELE_T06E4.3</name>
    <name evidence="17" type="ORF">T06E4.3</name>
</gene>
<evidence type="ECO:0000256" key="1">
    <source>
        <dbReference type="ARBA" id="ARBA00004123"/>
    </source>
</evidence>
<name>E5QCG9_CAEEL</name>
<keyword evidence="7" id="KW-0227">DNA damage</keyword>
<comment type="similarity">
    <text evidence="2">Belongs to the PI3/PI4-kinase family. ATM subfamily.</text>
</comment>
<dbReference type="FunFam" id="3.30.1010.10:FF:000058">
    <property type="entry name" value="Serine/threonine-protein kinase ATR"/>
    <property type="match status" value="1"/>
</dbReference>
<evidence type="ECO:0000256" key="2">
    <source>
        <dbReference type="ARBA" id="ARBA00010769"/>
    </source>
</evidence>
<keyword evidence="8 15" id="KW-0418">Kinase</keyword>
<feature type="domain" description="PI3K/PI4K catalytic" evidence="12">
    <location>
        <begin position="718"/>
        <end position="1038"/>
    </location>
</feature>
<dbReference type="GeneID" id="179352"/>
<dbReference type="InterPro" id="IPR014009">
    <property type="entry name" value="PIK_FAT"/>
</dbReference>
<keyword evidence="6" id="KW-0547">Nucleotide-binding</keyword>
<dbReference type="Pfam" id="PF02260">
    <property type="entry name" value="FATC"/>
    <property type="match status" value="1"/>
</dbReference>
<dbReference type="Gene3D" id="3.30.1010.10">
    <property type="entry name" value="Phosphatidylinositol 3-kinase Catalytic Subunit, Chain A, domain 4"/>
    <property type="match status" value="1"/>
</dbReference>
<dbReference type="PANTHER" id="PTHR11139:SF69">
    <property type="entry name" value="SERINE_THREONINE-PROTEIN KINASE ATR"/>
    <property type="match status" value="1"/>
</dbReference>
<evidence type="ECO:0000259" key="12">
    <source>
        <dbReference type="PROSITE" id="PS50290"/>
    </source>
</evidence>
<dbReference type="OrthoDB" id="381190at2759"/>
<dbReference type="Bgee" id="WBGene00000226">
    <property type="expression patterns" value="Expressed in germ line (C elegans) and 5 other cell types or tissues"/>
</dbReference>
<dbReference type="Pfam" id="PF23593">
    <property type="entry name" value="HEAT_ATR"/>
    <property type="match status" value="1"/>
</dbReference>
<evidence type="ECO:0000256" key="3">
    <source>
        <dbReference type="ARBA" id="ARBA00012513"/>
    </source>
</evidence>
<dbReference type="GO" id="GO:0004674">
    <property type="term" value="F:protein serine/threonine kinase activity"/>
    <property type="evidence" value="ECO:0007669"/>
    <property type="project" value="UniProtKB-KW"/>
</dbReference>
<keyword evidence="9" id="KW-0067">ATP-binding</keyword>
<accession>E5QCG9</accession>
<dbReference type="PROSITE" id="PS50290">
    <property type="entry name" value="PI3_4_KINASE_3"/>
    <property type="match status" value="1"/>
</dbReference>
<feature type="domain" description="FATC" evidence="14">
    <location>
        <begin position="1025"/>
        <end position="1057"/>
    </location>
</feature>
<dbReference type="PROSITE" id="PS51189">
    <property type="entry name" value="FAT"/>
    <property type="match status" value="1"/>
</dbReference>
<evidence type="ECO:0000313" key="16">
    <source>
        <dbReference type="Proteomes" id="UP000001940"/>
    </source>
</evidence>
<dbReference type="GO" id="GO:0045132">
    <property type="term" value="P:meiotic chromosome segregation"/>
    <property type="evidence" value="ECO:0000315"/>
    <property type="project" value="WormBase"/>
</dbReference>
<keyword evidence="4 15" id="KW-0723">Serine/threonine-protein kinase</keyword>